<comment type="caution">
    <text evidence="6">The sequence shown here is derived from an EMBL/GenBank/DDBJ whole genome shotgun (WGS) entry which is preliminary data.</text>
</comment>
<dbReference type="AlphaFoldDB" id="A0A844VYL3"/>
<protein>
    <submittedName>
        <fullName evidence="6">Lipopolysaccharide transport periplasmic protein LptA</fullName>
    </submittedName>
</protein>
<name>A0A844VYL3_9RHOB</name>
<feature type="signal peptide" evidence="4">
    <location>
        <begin position="1"/>
        <end position="23"/>
    </location>
</feature>
<dbReference type="InterPro" id="IPR005653">
    <property type="entry name" value="OstA-like_N"/>
</dbReference>
<dbReference type="NCBIfam" id="TIGR03002">
    <property type="entry name" value="outer_YhbN_LptA"/>
    <property type="match status" value="1"/>
</dbReference>
<organism evidence="6 7">
    <name type="scientific">Pseudooceanicola pacificus</name>
    <dbReference type="NCBI Taxonomy" id="2676438"/>
    <lineage>
        <taxon>Bacteria</taxon>
        <taxon>Pseudomonadati</taxon>
        <taxon>Pseudomonadota</taxon>
        <taxon>Alphaproteobacteria</taxon>
        <taxon>Rhodobacterales</taxon>
        <taxon>Paracoccaceae</taxon>
        <taxon>Pseudooceanicola</taxon>
    </lineage>
</organism>
<feature type="domain" description="Organic solvent tolerance-like N-terminal" evidence="5">
    <location>
        <begin position="42"/>
        <end position="147"/>
    </location>
</feature>
<dbReference type="GO" id="GO:0001530">
    <property type="term" value="F:lipopolysaccharide binding"/>
    <property type="evidence" value="ECO:0007669"/>
    <property type="project" value="InterPro"/>
</dbReference>
<evidence type="ECO:0000256" key="3">
    <source>
        <dbReference type="ARBA" id="ARBA00022764"/>
    </source>
</evidence>
<dbReference type="EMBL" id="WNXQ01000001">
    <property type="protein sequence ID" value="MWB76826.1"/>
    <property type="molecule type" value="Genomic_DNA"/>
</dbReference>
<dbReference type="GO" id="GO:0017089">
    <property type="term" value="F:glycolipid transfer activity"/>
    <property type="evidence" value="ECO:0007669"/>
    <property type="project" value="TreeGrafter"/>
</dbReference>
<gene>
    <name evidence="6" type="primary">lptA</name>
    <name evidence="6" type="ORF">GLS40_02170</name>
</gene>
<dbReference type="Proteomes" id="UP000443843">
    <property type="component" value="Unassembled WGS sequence"/>
</dbReference>
<dbReference type="GO" id="GO:0030288">
    <property type="term" value="C:outer membrane-bounded periplasmic space"/>
    <property type="evidence" value="ECO:0007669"/>
    <property type="project" value="TreeGrafter"/>
</dbReference>
<keyword evidence="2 4" id="KW-0732">Signal</keyword>
<evidence type="ECO:0000256" key="1">
    <source>
        <dbReference type="ARBA" id="ARBA00022448"/>
    </source>
</evidence>
<dbReference type="RefSeq" id="WP_160380954.1">
    <property type="nucleotide sequence ID" value="NZ_WNXQ01000001.1"/>
</dbReference>
<feature type="chain" id="PRO_5032834170" evidence="4">
    <location>
        <begin position="24"/>
        <end position="171"/>
    </location>
</feature>
<keyword evidence="1" id="KW-0813">Transport</keyword>
<proteinExistence type="predicted"/>
<dbReference type="Pfam" id="PF03968">
    <property type="entry name" value="LptD_N"/>
    <property type="match status" value="1"/>
</dbReference>
<dbReference type="InterPro" id="IPR052037">
    <property type="entry name" value="LPS_export_LptA"/>
</dbReference>
<dbReference type="Gene3D" id="2.60.450.10">
    <property type="entry name" value="Lipopolysaccharide (LPS) transport protein A like domain"/>
    <property type="match status" value="1"/>
</dbReference>
<dbReference type="GO" id="GO:0015920">
    <property type="term" value="P:lipopolysaccharide transport"/>
    <property type="evidence" value="ECO:0007669"/>
    <property type="project" value="InterPro"/>
</dbReference>
<dbReference type="GO" id="GO:0009279">
    <property type="term" value="C:cell outer membrane"/>
    <property type="evidence" value="ECO:0007669"/>
    <property type="project" value="TreeGrafter"/>
</dbReference>
<keyword evidence="3" id="KW-0574">Periplasm</keyword>
<evidence type="ECO:0000256" key="4">
    <source>
        <dbReference type="SAM" id="SignalP"/>
    </source>
</evidence>
<evidence type="ECO:0000313" key="6">
    <source>
        <dbReference type="EMBL" id="MWB76826.1"/>
    </source>
</evidence>
<evidence type="ECO:0000256" key="2">
    <source>
        <dbReference type="ARBA" id="ARBA00022729"/>
    </source>
</evidence>
<evidence type="ECO:0000259" key="5">
    <source>
        <dbReference type="Pfam" id="PF03968"/>
    </source>
</evidence>
<sequence>MTTLKRHALAALCLLLLPLTAAAQSTTVAFGSGERDPDAPIEVESDNLEVIEANNTAEFTGNVIVVQEAMTLTAPRLLVIYSDDQSRVERMEATGGVTFVNGAEAAESVRADYDVDRGVVVLTEDVVLVQGPDTITGNRATIDLNAGTAQMEGRVRTILNPKGGGAQGDGN</sequence>
<dbReference type="PANTHER" id="PTHR36504">
    <property type="entry name" value="LIPOPOLYSACCHARIDE EXPORT SYSTEM PROTEIN LPTA"/>
    <property type="match status" value="1"/>
</dbReference>
<dbReference type="InterPro" id="IPR014340">
    <property type="entry name" value="LptA"/>
</dbReference>
<keyword evidence="7" id="KW-1185">Reference proteome</keyword>
<reference evidence="6 7" key="1">
    <citation type="submission" date="2019-11" db="EMBL/GenBank/DDBJ databases">
        <title>Pseudooceanicola pacifica sp. nov., isolated from deep-sea sediment of the Pacific Ocean.</title>
        <authorList>
            <person name="Lyu L."/>
        </authorList>
    </citation>
    <scope>NUCLEOTIDE SEQUENCE [LARGE SCALE GENOMIC DNA]</scope>
    <source>
        <strain evidence="6 7">216_PA32_1</strain>
    </source>
</reference>
<evidence type="ECO:0000313" key="7">
    <source>
        <dbReference type="Proteomes" id="UP000443843"/>
    </source>
</evidence>
<dbReference type="PANTHER" id="PTHR36504:SF1">
    <property type="entry name" value="LIPOPOLYSACCHARIDE EXPORT SYSTEM PROTEIN LPTA"/>
    <property type="match status" value="1"/>
</dbReference>
<accession>A0A844VYL3</accession>